<gene>
    <name evidence="10" type="ORF">JYZ213_LOCUS9736</name>
</gene>
<comment type="caution">
    <text evidence="10">The sequence shown here is derived from an EMBL/GenBank/DDBJ whole genome shotgun (WGS) entry which is preliminary data.</text>
</comment>
<evidence type="ECO:0000313" key="10">
    <source>
        <dbReference type="EMBL" id="CAF0885612.1"/>
    </source>
</evidence>
<dbReference type="Proteomes" id="UP000663845">
    <property type="component" value="Unassembled WGS sequence"/>
</dbReference>
<evidence type="ECO:0000256" key="8">
    <source>
        <dbReference type="ARBA" id="ARBA00022833"/>
    </source>
</evidence>
<sequence length="405" mass="45298">MVSKQDLTTLENGDVAVSNTSFIIFNLTNGILSSNTDGANFYLKNQTGLEFPSYVLKRGKTPSSSDVSLFRASPEGTWSGRFIGPNITMADQPGADNLWVACKNPSGIYVIGWDPDSTHQPPKECVNYPLDPILLWQISLSKPSAIPKNDKSAKSSRFYKERQGECSICSEPNSNLVNISKNCTHLANSCIPCLTQSITTDIESKGSYTFRCAMPACNVKFEPEEYYHLLDKRLTDITDNLLLHRTLEADEEFRWCKSSKGCGAGQLVSNHKDLLGYYTCHACHQMLCFRHSIEWHTGYSCDEFDKERAQNDDLASDVTVLAYSKKCPNEACGTPIMKLEGCDVMTCCRFGSHACIESKGDCDHGGRNYCGQRFCWSCLGKIDIEKKTNHFIRHCKPSCKYYSLN</sequence>
<dbReference type="SUPFAM" id="SSF57850">
    <property type="entry name" value="RING/U-box"/>
    <property type="match status" value="2"/>
</dbReference>
<keyword evidence="5" id="KW-0677">Repeat</keyword>
<name>A0A813YKK9_9BILA</name>
<keyword evidence="6" id="KW-0863">Zinc-finger</keyword>
<protein>
    <recommendedName>
        <fullName evidence="2">RBR-type E3 ubiquitin transferase</fullName>
        <ecNumber evidence="2">2.3.2.31</ecNumber>
    </recommendedName>
</protein>
<evidence type="ECO:0000256" key="5">
    <source>
        <dbReference type="ARBA" id="ARBA00022737"/>
    </source>
</evidence>
<evidence type="ECO:0000256" key="4">
    <source>
        <dbReference type="ARBA" id="ARBA00022723"/>
    </source>
</evidence>
<dbReference type="InterPro" id="IPR031127">
    <property type="entry name" value="E3_UB_ligase_RBR"/>
</dbReference>
<dbReference type="PROSITE" id="PS51873">
    <property type="entry name" value="TRIAD"/>
    <property type="match status" value="1"/>
</dbReference>
<accession>A0A813YKK9</accession>
<dbReference type="GO" id="GO:0061630">
    <property type="term" value="F:ubiquitin protein ligase activity"/>
    <property type="evidence" value="ECO:0007669"/>
    <property type="project" value="UniProtKB-EC"/>
</dbReference>
<organism evidence="10 11">
    <name type="scientific">Adineta steineri</name>
    <dbReference type="NCBI Taxonomy" id="433720"/>
    <lineage>
        <taxon>Eukaryota</taxon>
        <taxon>Metazoa</taxon>
        <taxon>Spiralia</taxon>
        <taxon>Gnathifera</taxon>
        <taxon>Rotifera</taxon>
        <taxon>Eurotatoria</taxon>
        <taxon>Bdelloidea</taxon>
        <taxon>Adinetida</taxon>
        <taxon>Adinetidae</taxon>
        <taxon>Adineta</taxon>
    </lineage>
</organism>
<keyword evidence="8" id="KW-0862">Zinc</keyword>
<keyword evidence="3" id="KW-0808">Transferase</keyword>
<dbReference type="PANTHER" id="PTHR11685">
    <property type="entry name" value="RBR FAMILY RING FINGER AND IBR DOMAIN-CONTAINING"/>
    <property type="match status" value="1"/>
</dbReference>
<keyword evidence="7" id="KW-0833">Ubl conjugation pathway</keyword>
<proteinExistence type="predicted"/>
<evidence type="ECO:0000256" key="6">
    <source>
        <dbReference type="ARBA" id="ARBA00022771"/>
    </source>
</evidence>
<dbReference type="InterPro" id="IPR044066">
    <property type="entry name" value="TRIAD_supradom"/>
</dbReference>
<dbReference type="Gene3D" id="1.20.120.1750">
    <property type="match status" value="1"/>
</dbReference>
<evidence type="ECO:0000256" key="2">
    <source>
        <dbReference type="ARBA" id="ARBA00012251"/>
    </source>
</evidence>
<dbReference type="AlphaFoldDB" id="A0A813YKK9"/>
<evidence type="ECO:0000259" key="9">
    <source>
        <dbReference type="PROSITE" id="PS51873"/>
    </source>
</evidence>
<dbReference type="Gene3D" id="3.30.40.10">
    <property type="entry name" value="Zinc/RING finger domain, C3HC4 (zinc finger)"/>
    <property type="match status" value="1"/>
</dbReference>
<dbReference type="GO" id="GO:0016567">
    <property type="term" value="P:protein ubiquitination"/>
    <property type="evidence" value="ECO:0007669"/>
    <property type="project" value="InterPro"/>
</dbReference>
<evidence type="ECO:0000256" key="1">
    <source>
        <dbReference type="ARBA" id="ARBA00001798"/>
    </source>
</evidence>
<dbReference type="InterPro" id="IPR013083">
    <property type="entry name" value="Znf_RING/FYVE/PHD"/>
</dbReference>
<reference evidence="10" key="1">
    <citation type="submission" date="2021-02" db="EMBL/GenBank/DDBJ databases">
        <authorList>
            <person name="Nowell W R."/>
        </authorList>
    </citation>
    <scope>NUCLEOTIDE SEQUENCE</scope>
</reference>
<keyword evidence="4" id="KW-0479">Metal-binding</keyword>
<evidence type="ECO:0000256" key="3">
    <source>
        <dbReference type="ARBA" id="ARBA00022679"/>
    </source>
</evidence>
<dbReference type="EMBL" id="CAJNOG010000069">
    <property type="protein sequence ID" value="CAF0885612.1"/>
    <property type="molecule type" value="Genomic_DNA"/>
</dbReference>
<dbReference type="Pfam" id="PF01485">
    <property type="entry name" value="IBR"/>
    <property type="match status" value="1"/>
</dbReference>
<dbReference type="EC" id="2.3.2.31" evidence="2"/>
<feature type="domain" description="RING-type" evidence="9">
    <location>
        <begin position="162"/>
        <end position="403"/>
    </location>
</feature>
<dbReference type="GO" id="GO:0008270">
    <property type="term" value="F:zinc ion binding"/>
    <property type="evidence" value="ECO:0007669"/>
    <property type="project" value="UniProtKB-KW"/>
</dbReference>
<evidence type="ECO:0000256" key="7">
    <source>
        <dbReference type="ARBA" id="ARBA00022786"/>
    </source>
</evidence>
<evidence type="ECO:0000313" key="11">
    <source>
        <dbReference type="Proteomes" id="UP000663845"/>
    </source>
</evidence>
<comment type="catalytic activity">
    <reaction evidence="1">
        <text>[E2 ubiquitin-conjugating enzyme]-S-ubiquitinyl-L-cysteine + [acceptor protein]-L-lysine = [E2 ubiquitin-conjugating enzyme]-L-cysteine + [acceptor protein]-N(6)-ubiquitinyl-L-lysine.</text>
        <dbReference type="EC" id="2.3.2.31"/>
    </reaction>
</comment>
<dbReference type="InterPro" id="IPR002867">
    <property type="entry name" value="IBR_dom"/>
</dbReference>